<dbReference type="OrthoDB" id="20086at2759"/>
<dbReference type="KEGG" id="lth:KLTH0C02464g"/>
<evidence type="ECO:0000256" key="1">
    <source>
        <dbReference type="ARBA" id="ARBA00004123"/>
    </source>
</evidence>
<gene>
    <name evidence="10" type="ordered locus">KLTH0C02464g</name>
</gene>
<evidence type="ECO:0000256" key="8">
    <source>
        <dbReference type="SAM" id="MobiDB-lite"/>
    </source>
</evidence>
<feature type="region of interest" description="Disordered" evidence="8">
    <location>
        <begin position="1"/>
        <end position="38"/>
    </location>
</feature>
<proteinExistence type="inferred from homology"/>
<sequence>MPSDKKRTSRQVISMSMSSSDDDIWGSESDGAPEAIGSTETVEVRKLRLIHSKRGYLDGISSSKEENLQKGFDDSFEQGAVLGKRVGKVLGGLYILGMLHGRFDEKLTDDLMEAQKELKINKVLSTKHFDENCNLLGVPNPIDKWEKILTEHQKRYL</sequence>
<dbReference type="HOGENOM" id="CLU_066684_2_0_1"/>
<evidence type="ECO:0000256" key="3">
    <source>
        <dbReference type="ARBA" id="ARBA00007096"/>
    </source>
</evidence>
<evidence type="ECO:0000256" key="5">
    <source>
        <dbReference type="ARBA" id="ARBA00018400"/>
    </source>
</evidence>
<accession>C5DDN6</accession>
<comment type="subcellular location">
    <subcellularLocation>
        <location evidence="2">Cytoplasm</location>
    </subcellularLocation>
    <subcellularLocation>
        <location evidence="1">Nucleus</location>
    </subcellularLocation>
</comment>
<dbReference type="GO" id="GO:0005634">
    <property type="term" value="C:nucleus"/>
    <property type="evidence" value="ECO:0007669"/>
    <property type="project" value="UniProtKB-SubCell"/>
</dbReference>
<evidence type="ECO:0000256" key="4">
    <source>
        <dbReference type="ARBA" id="ARBA00017286"/>
    </source>
</evidence>
<dbReference type="eggNOG" id="KOG4774">
    <property type="taxonomic scope" value="Eukaryota"/>
</dbReference>
<dbReference type="Pfam" id="PF09811">
    <property type="entry name" value="Yae1_N"/>
    <property type="match status" value="1"/>
</dbReference>
<dbReference type="PANTHER" id="PTHR18829">
    <property type="entry name" value="PROTEIN YAE1 HOMOLOG"/>
    <property type="match status" value="1"/>
</dbReference>
<comment type="similarity">
    <text evidence="3">Belongs to the YAE1 family.</text>
</comment>
<dbReference type="RefSeq" id="XP_002552335.1">
    <property type="nucleotide sequence ID" value="XM_002552289.1"/>
</dbReference>
<dbReference type="EMBL" id="CU928167">
    <property type="protein sequence ID" value="CAR21897.1"/>
    <property type="molecule type" value="Genomic_DNA"/>
</dbReference>
<dbReference type="InterPro" id="IPR038881">
    <property type="entry name" value="Yae1-like"/>
</dbReference>
<evidence type="ECO:0000256" key="6">
    <source>
        <dbReference type="ARBA" id="ARBA00022490"/>
    </source>
</evidence>
<dbReference type="FunCoup" id="C5DDN6">
    <property type="interactions" value="9"/>
</dbReference>
<evidence type="ECO:0000256" key="2">
    <source>
        <dbReference type="ARBA" id="ARBA00004496"/>
    </source>
</evidence>
<evidence type="ECO:0000259" key="9">
    <source>
        <dbReference type="Pfam" id="PF09811"/>
    </source>
</evidence>
<dbReference type="InterPro" id="IPR019191">
    <property type="entry name" value="Essential_protein_Yae1_N"/>
</dbReference>
<name>C5DDN6_LACTC</name>
<dbReference type="InParanoid" id="C5DDN6"/>
<dbReference type="GeneID" id="8291195"/>
<feature type="domain" description="Essential protein Yae1 N-terminal" evidence="9">
    <location>
        <begin position="55"/>
        <end position="91"/>
    </location>
</feature>
<keyword evidence="7" id="KW-0539">Nucleus</keyword>
<dbReference type="STRING" id="559295.C5DDN6"/>
<evidence type="ECO:0000313" key="10">
    <source>
        <dbReference type="EMBL" id="CAR21897.1"/>
    </source>
</evidence>
<protein>
    <recommendedName>
        <fullName evidence="5">Protein YAE1</fullName>
    </recommendedName>
    <alternativeName>
        <fullName evidence="4">Protein yae1</fullName>
    </alternativeName>
</protein>
<evidence type="ECO:0000256" key="7">
    <source>
        <dbReference type="ARBA" id="ARBA00023242"/>
    </source>
</evidence>
<dbReference type="Proteomes" id="UP000002036">
    <property type="component" value="Chromosome C"/>
</dbReference>
<organism evidence="10 11">
    <name type="scientific">Lachancea thermotolerans (strain ATCC 56472 / CBS 6340 / NRRL Y-8284)</name>
    <name type="common">Yeast</name>
    <name type="synonym">Kluyveromyces thermotolerans</name>
    <dbReference type="NCBI Taxonomy" id="559295"/>
    <lineage>
        <taxon>Eukaryota</taxon>
        <taxon>Fungi</taxon>
        <taxon>Dikarya</taxon>
        <taxon>Ascomycota</taxon>
        <taxon>Saccharomycotina</taxon>
        <taxon>Saccharomycetes</taxon>
        <taxon>Saccharomycetales</taxon>
        <taxon>Saccharomycetaceae</taxon>
        <taxon>Lachancea</taxon>
    </lineage>
</organism>
<dbReference type="AlphaFoldDB" id="C5DDN6"/>
<keyword evidence="6" id="KW-0963">Cytoplasm</keyword>
<dbReference type="GO" id="GO:0005737">
    <property type="term" value="C:cytoplasm"/>
    <property type="evidence" value="ECO:0007669"/>
    <property type="project" value="UniProtKB-SubCell"/>
</dbReference>
<dbReference type="OMA" id="CKNNEAP"/>
<evidence type="ECO:0000313" key="11">
    <source>
        <dbReference type="Proteomes" id="UP000002036"/>
    </source>
</evidence>
<reference evidence="10 11" key="1">
    <citation type="journal article" date="2009" name="Genome Res.">
        <title>Comparative genomics of protoploid Saccharomycetaceae.</title>
        <authorList>
            <consortium name="The Genolevures Consortium"/>
            <person name="Souciet J.-L."/>
            <person name="Dujon B."/>
            <person name="Gaillardin C."/>
            <person name="Johnston M."/>
            <person name="Baret P.V."/>
            <person name="Cliften P."/>
            <person name="Sherman D.J."/>
            <person name="Weissenbach J."/>
            <person name="Westhof E."/>
            <person name="Wincker P."/>
            <person name="Jubin C."/>
            <person name="Poulain J."/>
            <person name="Barbe V."/>
            <person name="Segurens B."/>
            <person name="Artiguenave F."/>
            <person name="Anthouard V."/>
            <person name="Vacherie B."/>
            <person name="Val M.-E."/>
            <person name="Fulton R.S."/>
            <person name="Minx P."/>
            <person name="Wilson R."/>
            <person name="Durrens P."/>
            <person name="Jean G."/>
            <person name="Marck C."/>
            <person name="Martin T."/>
            <person name="Nikolski M."/>
            <person name="Rolland T."/>
            <person name="Seret M.-L."/>
            <person name="Casaregola S."/>
            <person name="Despons L."/>
            <person name="Fairhead C."/>
            <person name="Fischer G."/>
            <person name="Lafontaine I."/>
            <person name="Leh V."/>
            <person name="Lemaire M."/>
            <person name="de Montigny J."/>
            <person name="Neuveglise C."/>
            <person name="Thierry A."/>
            <person name="Blanc-Lenfle I."/>
            <person name="Bleykasten C."/>
            <person name="Diffels J."/>
            <person name="Fritsch E."/>
            <person name="Frangeul L."/>
            <person name="Goeffon A."/>
            <person name="Jauniaux N."/>
            <person name="Kachouri-Lafond R."/>
            <person name="Payen C."/>
            <person name="Potier S."/>
            <person name="Pribylova L."/>
            <person name="Ozanne C."/>
            <person name="Richard G.-F."/>
            <person name="Sacerdot C."/>
            <person name="Straub M.-L."/>
            <person name="Talla E."/>
        </authorList>
    </citation>
    <scope>NUCLEOTIDE SEQUENCE [LARGE SCALE GENOMIC DNA]</scope>
    <source>
        <strain evidence="11">ATCC 56472 / CBS 6340 / NRRL Y-8284</strain>
    </source>
</reference>
<keyword evidence="11" id="KW-1185">Reference proteome</keyword>
<dbReference type="PANTHER" id="PTHR18829:SF0">
    <property type="entry name" value="PROTEIN YAE1 HOMOLOG"/>
    <property type="match status" value="1"/>
</dbReference>